<dbReference type="InterPro" id="IPR007168">
    <property type="entry name" value="Phageshock_PspC_N"/>
</dbReference>
<feature type="transmembrane region" description="Helical" evidence="2">
    <location>
        <begin position="50"/>
        <end position="74"/>
    </location>
</feature>
<organism evidence="4 5">
    <name type="scientific">Demequina lignilytica</name>
    <dbReference type="NCBI Taxonomy" id="3051663"/>
    <lineage>
        <taxon>Bacteria</taxon>
        <taxon>Bacillati</taxon>
        <taxon>Actinomycetota</taxon>
        <taxon>Actinomycetes</taxon>
        <taxon>Micrococcales</taxon>
        <taxon>Demequinaceae</taxon>
        <taxon>Demequina</taxon>
    </lineage>
</organism>
<name>A0AB35MG74_9MICO</name>
<evidence type="ECO:0000256" key="1">
    <source>
        <dbReference type="SAM" id="MobiDB-lite"/>
    </source>
</evidence>
<feature type="compositionally biased region" description="Pro residues" evidence="1">
    <location>
        <begin position="241"/>
        <end position="260"/>
    </location>
</feature>
<dbReference type="AlphaFoldDB" id="A0AB35MG74"/>
<proteinExistence type="predicted"/>
<accession>A0AB35MG74</accession>
<sequence>MTDQQTPPQEAGFFTTVRGWGLARGDERVLGGVASGIAARLGWRLGWTRVGVLAVILLVSGLGALAYAAAWALLPDREGRIIAQDFGRGVPNVGALIMIGIIALAGLLGLANAGDGPFGWAGGWPVNGAWDGPGHSVVSAIATVAAVAVPLLIVGGIVGLIVWLVRRDRTPRPDDGTPPVYAAPPAWAAERQQRRAAAHAEAYAAADAARAAGQEAADTARAAAQDAAAAATAATAWTASTPPPVAPAAPPRPPRPPRVPGPGAGFHLLTLAWLVLSAAGTAWAGWNDRLAVHPVLAWFALFVTGLGVILALVALSGRRLGSLAFLSAVLLVPTAVMIVQADKVVEGWSDRWLPRVEVIRGDGGEVVRVEVGDGTLTVGEDGDVTLGDPEAVETAEPELTEASVLDKFDTDYQRIMLPGDCYASREALDASGMSVGLVDESLMDADQTVDVTAGYTTVRIPRGTGLAIATDDSSYSTVHWVERGVTCEVWDGSPVSLAATDQPTLTLKVANPEGYASIVIEEAAS</sequence>
<protein>
    <submittedName>
        <fullName evidence="4">PspC domain-containing protein</fullName>
    </submittedName>
</protein>
<keyword evidence="2" id="KW-1133">Transmembrane helix</keyword>
<feature type="transmembrane region" description="Helical" evidence="2">
    <location>
        <begin position="134"/>
        <end position="165"/>
    </location>
</feature>
<feature type="transmembrane region" description="Helical" evidence="2">
    <location>
        <begin position="295"/>
        <end position="315"/>
    </location>
</feature>
<gene>
    <name evidence="4" type="ORF">QQ002_04195</name>
</gene>
<dbReference type="Proteomes" id="UP001172756">
    <property type="component" value="Unassembled WGS sequence"/>
</dbReference>
<feature type="domain" description="Phage shock protein PspC N-terminal" evidence="3">
    <location>
        <begin position="24"/>
        <end position="76"/>
    </location>
</feature>
<feature type="transmembrane region" description="Helical" evidence="2">
    <location>
        <begin position="322"/>
        <end position="341"/>
    </location>
</feature>
<keyword evidence="2" id="KW-0472">Membrane</keyword>
<keyword evidence="2" id="KW-0812">Transmembrane</keyword>
<comment type="caution">
    <text evidence="4">The sequence shown here is derived from an EMBL/GenBank/DDBJ whole genome shotgun (WGS) entry which is preliminary data.</text>
</comment>
<evidence type="ECO:0000259" key="3">
    <source>
        <dbReference type="Pfam" id="PF04024"/>
    </source>
</evidence>
<feature type="transmembrane region" description="Helical" evidence="2">
    <location>
        <begin position="264"/>
        <end position="283"/>
    </location>
</feature>
<evidence type="ECO:0000313" key="5">
    <source>
        <dbReference type="Proteomes" id="UP001172756"/>
    </source>
</evidence>
<evidence type="ECO:0000313" key="4">
    <source>
        <dbReference type="EMBL" id="MDN4482740.1"/>
    </source>
</evidence>
<dbReference type="RefSeq" id="WP_301159809.1">
    <property type="nucleotide sequence ID" value="NZ_JAUHQB010000002.1"/>
</dbReference>
<dbReference type="EMBL" id="JAUHQB010000002">
    <property type="protein sequence ID" value="MDN4482740.1"/>
    <property type="molecule type" value="Genomic_DNA"/>
</dbReference>
<feature type="region of interest" description="Disordered" evidence="1">
    <location>
        <begin position="238"/>
        <end position="261"/>
    </location>
</feature>
<evidence type="ECO:0000256" key="2">
    <source>
        <dbReference type="SAM" id="Phobius"/>
    </source>
</evidence>
<feature type="transmembrane region" description="Helical" evidence="2">
    <location>
        <begin position="95"/>
        <end position="114"/>
    </location>
</feature>
<dbReference type="Pfam" id="PF04024">
    <property type="entry name" value="PspC"/>
    <property type="match status" value="1"/>
</dbReference>
<reference evidence="4 5" key="1">
    <citation type="submission" date="2023-06" db="EMBL/GenBank/DDBJ databases">
        <title>SYSU T0a273.</title>
        <authorList>
            <person name="Gao L."/>
            <person name="Fang B.-Z."/>
            <person name="Li W.-J."/>
        </authorList>
    </citation>
    <scope>NUCLEOTIDE SEQUENCE [LARGE SCALE GENOMIC DNA]</scope>
    <source>
        <strain evidence="4 5">SYSU T0a273</strain>
    </source>
</reference>